<protein>
    <recommendedName>
        <fullName evidence="3">BrnT family toxin</fullName>
    </recommendedName>
</protein>
<evidence type="ECO:0000313" key="1">
    <source>
        <dbReference type="EMBL" id="PWQ94373.1"/>
    </source>
</evidence>
<evidence type="ECO:0000313" key="2">
    <source>
        <dbReference type="Proteomes" id="UP000245539"/>
    </source>
</evidence>
<dbReference type="Gene3D" id="3.10.450.530">
    <property type="entry name" value="Ribonuclease toxin, BrnT, of type II toxin-antitoxin system"/>
    <property type="match status" value="1"/>
</dbReference>
<keyword evidence="2" id="KW-1185">Reference proteome</keyword>
<dbReference type="RefSeq" id="WP_109838768.1">
    <property type="nucleotide sequence ID" value="NZ_QGKM01000055.1"/>
</dbReference>
<reference evidence="1 2" key="1">
    <citation type="submission" date="2018-05" db="EMBL/GenBank/DDBJ databases">
        <title>Leucothrix arctica sp. nov., isolated from Arctic seawater.</title>
        <authorList>
            <person name="Choi A."/>
            <person name="Baek K."/>
        </authorList>
    </citation>
    <scope>NUCLEOTIDE SEQUENCE [LARGE SCALE GENOMIC DNA]</scope>
    <source>
        <strain evidence="1 2">JCM 18388</strain>
    </source>
</reference>
<gene>
    <name evidence="1" type="ORF">DKW60_16505</name>
</gene>
<evidence type="ECO:0008006" key="3">
    <source>
        <dbReference type="Google" id="ProtNLM"/>
    </source>
</evidence>
<proteinExistence type="predicted"/>
<dbReference type="AlphaFoldDB" id="A0A317CAL3"/>
<dbReference type="EMBL" id="QGKM01000055">
    <property type="protein sequence ID" value="PWQ94373.1"/>
    <property type="molecule type" value="Genomic_DNA"/>
</dbReference>
<dbReference type="OrthoDB" id="9802417at2"/>
<accession>A0A317CAL3</accession>
<sequence length="95" mass="11082">MFKFEFDENKSRSNLKKHGVSFEEAISCFSDNQSIEFYDEAHSTDEDRFILLGNSNQGRVLMVAYTIRDNMKVISSIRIISARRATKQELQTYAY</sequence>
<organism evidence="1 2">
    <name type="scientific">Leucothrix pacifica</name>
    <dbReference type="NCBI Taxonomy" id="1247513"/>
    <lineage>
        <taxon>Bacteria</taxon>
        <taxon>Pseudomonadati</taxon>
        <taxon>Pseudomonadota</taxon>
        <taxon>Gammaproteobacteria</taxon>
        <taxon>Thiotrichales</taxon>
        <taxon>Thiotrichaceae</taxon>
        <taxon>Leucothrix</taxon>
    </lineage>
</organism>
<dbReference type="InterPro" id="IPR038573">
    <property type="entry name" value="BrnT_sf"/>
</dbReference>
<dbReference type="InterPro" id="IPR007460">
    <property type="entry name" value="BrnT_toxin"/>
</dbReference>
<name>A0A317CAL3_9GAMM</name>
<comment type="caution">
    <text evidence="1">The sequence shown here is derived from an EMBL/GenBank/DDBJ whole genome shotgun (WGS) entry which is preliminary data.</text>
</comment>
<dbReference type="Proteomes" id="UP000245539">
    <property type="component" value="Unassembled WGS sequence"/>
</dbReference>
<dbReference type="Pfam" id="PF04365">
    <property type="entry name" value="BrnT_toxin"/>
    <property type="match status" value="1"/>
</dbReference>